<gene>
    <name evidence="1" type="ORF">D7004_15820</name>
</gene>
<organism evidence="1 2">
    <name type="scientific">Pedobacter jejuensis</name>
    <dbReference type="NCBI Taxonomy" id="1268550"/>
    <lineage>
        <taxon>Bacteria</taxon>
        <taxon>Pseudomonadati</taxon>
        <taxon>Bacteroidota</taxon>
        <taxon>Sphingobacteriia</taxon>
        <taxon>Sphingobacteriales</taxon>
        <taxon>Sphingobacteriaceae</taxon>
        <taxon>Pedobacter</taxon>
    </lineage>
</organism>
<name>A0A3N0BQ44_9SPHI</name>
<dbReference type="OrthoDB" id="773137at2"/>
<accession>A0A3N0BQ44</accession>
<dbReference type="AlphaFoldDB" id="A0A3N0BQ44"/>
<proteinExistence type="predicted"/>
<dbReference type="Proteomes" id="UP000274046">
    <property type="component" value="Unassembled WGS sequence"/>
</dbReference>
<dbReference type="EMBL" id="RBEE01000042">
    <property type="protein sequence ID" value="RNL51184.1"/>
    <property type="molecule type" value="Genomic_DNA"/>
</dbReference>
<keyword evidence="2" id="KW-1185">Reference proteome</keyword>
<comment type="caution">
    <text evidence="1">The sequence shown here is derived from an EMBL/GenBank/DDBJ whole genome shotgun (WGS) entry which is preliminary data.</text>
</comment>
<reference evidence="1 2" key="1">
    <citation type="submission" date="2018-10" db="EMBL/GenBank/DDBJ databases">
        <title>Genome sequencing of Pedobacter jejuensis TNB23.</title>
        <authorList>
            <person name="Cho Y.-J."/>
            <person name="Cho A."/>
            <person name="Kim O.-S."/>
        </authorList>
    </citation>
    <scope>NUCLEOTIDE SEQUENCE [LARGE SCALE GENOMIC DNA]</scope>
    <source>
        <strain evidence="1 2">TNB23</strain>
    </source>
</reference>
<evidence type="ECO:0000313" key="1">
    <source>
        <dbReference type="EMBL" id="RNL51184.1"/>
    </source>
</evidence>
<sequence length="92" mass="10500">MKPFNYCRVNNAIIYGLAMLRKNDTRIIFTNDNVIVLRVVDDAHSKYRVFIDGIDKGYLLKSDGIFIPEPQTEISLKIILKLNELANKSEAA</sequence>
<dbReference type="RefSeq" id="WP_123206806.1">
    <property type="nucleotide sequence ID" value="NZ_RBEE01000042.1"/>
</dbReference>
<evidence type="ECO:0000313" key="2">
    <source>
        <dbReference type="Proteomes" id="UP000274046"/>
    </source>
</evidence>
<protein>
    <submittedName>
        <fullName evidence="1">Uncharacterized protein</fullName>
    </submittedName>
</protein>